<dbReference type="Pfam" id="PF01061">
    <property type="entry name" value="ABC2_membrane"/>
    <property type="match status" value="2"/>
</dbReference>
<feature type="compositionally biased region" description="Polar residues" evidence="11">
    <location>
        <begin position="997"/>
        <end position="1011"/>
    </location>
</feature>
<feature type="transmembrane region" description="Helical" evidence="12">
    <location>
        <begin position="1625"/>
        <end position="1644"/>
    </location>
</feature>
<dbReference type="InterPro" id="IPR027417">
    <property type="entry name" value="P-loop_NTPase"/>
</dbReference>
<dbReference type="InterPro" id="IPR016181">
    <property type="entry name" value="Acyl_CoA_acyltransferase"/>
</dbReference>
<keyword evidence="3" id="KW-0813">Transport</keyword>
<dbReference type="PROSITE" id="PS00211">
    <property type="entry name" value="ABC_TRANSPORTER_1"/>
    <property type="match status" value="1"/>
</dbReference>
<keyword evidence="6" id="KW-0547">Nucleotide-binding</keyword>
<evidence type="ECO:0000256" key="7">
    <source>
        <dbReference type="ARBA" id="ARBA00022840"/>
    </source>
</evidence>
<dbReference type="OrthoDB" id="245989at2759"/>
<feature type="transmembrane region" description="Helical" evidence="12">
    <location>
        <begin position="1427"/>
        <end position="1453"/>
    </location>
</feature>
<feature type="transmembrane region" description="Helical" evidence="12">
    <location>
        <begin position="1391"/>
        <end position="1407"/>
    </location>
</feature>
<dbReference type="SUPFAM" id="SSF55729">
    <property type="entry name" value="Acyl-CoA N-acyltransferases (Nat)"/>
    <property type="match status" value="1"/>
</dbReference>
<proteinExistence type="inferred from homology"/>
<dbReference type="Pfam" id="PF06422">
    <property type="entry name" value="PDR_CDR"/>
    <property type="match status" value="1"/>
</dbReference>
<gene>
    <name evidence="13" type="ORF">ATEIFO6365_0007024000</name>
</gene>
<feature type="transmembrane region" description="Helical" evidence="12">
    <location>
        <begin position="759"/>
        <end position="783"/>
    </location>
</feature>
<dbReference type="Pfam" id="PF19055">
    <property type="entry name" value="ABC2_membrane_7"/>
    <property type="match status" value="2"/>
</dbReference>
<dbReference type="InterPro" id="IPR010929">
    <property type="entry name" value="PDR_CDR_ABC"/>
</dbReference>
<dbReference type="GO" id="GO:0005524">
    <property type="term" value="F:ATP binding"/>
    <property type="evidence" value="ECO:0007669"/>
    <property type="project" value="UniProtKB-KW"/>
</dbReference>
<keyword evidence="5 12" id="KW-0812">Transmembrane</keyword>
<evidence type="ECO:0000256" key="8">
    <source>
        <dbReference type="ARBA" id="ARBA00022989"/>
    </source>
</evidence>
<dbReference type="EMBL" id="BLJY01000007">
    <property type="protein sequence ID" value="GFF17691.1"/>
    <property type="molecule type" value="Genomic_DNA"/>
</dbReference>
<dbReference type="InterPro" id="IPR034003">
    <property type="entry name" value="ABCG_PDR_2"/>
</dbReference>
<feature type="coiled-coil region" evidence="10">
    <location>
        <begin position="626"/>
        <end position="653"/>
    </location>
</feature>
<dbReference type="Gene3D" id="3.40.630.30">
    <property type="match status" value="1"/>
</dbReference>
<dbReference type="InterPro" id="IPR029481">
    <property type="entry name" value="ABC_trans_N"/>
</dbReference>
<dbReference type="PANTHER" id="PTHR19241">
    <property type="entry name" value="ATP-BINDING CASSETTE TRANSPORTER"/>
    <property type="match status" value="1"/>
</dbReference>
<feature type="transmembrane region" description="Helical" evidence="12">
    <location>
        <begin position="1473"/>
        <end position="1493"/>
    </location>
</feature>
<feature type="compositionally biased region" description="Basic and acidic residues" evidence="11">
    <location>
        <begin position="975"/>
        <end position="996"/>
    </location>
</feature>
<dbReference type="CDD" id="cd03233">
    <property type="entry name" value="ABCG_PDR_domain1"/>
    <property type="match status" value="1"/>
</dbReference>
<feature type="region of interest" description="Disordered" evidence="11">
    <location>
        <begin position="158"/>
        <end position="248"/>
    </location>
</feature>
<protein>
    <submittedName>
        <fullName evidence="13">ABC transporter</fullName>
    </submittedName>
</protein>
<organism evidence="13 14">
    <name type="scientific">Aspergillus terreus</name>
    <dbReference type="NCBI Taxonomy" id="33178"/>
    <lineage>
        <taxon>Eukaryota</taxon>
        <taxon>Fungi</taxon>
        <taxon>Dikarya</taxon>
        <taxon>Ascomycota</taxon>
        <taxon>Pezizomycotina</taxon>
        <taxon>Eurotiomycetes</taxon>
        <taxon>Eurotiomycetidae</taxon>
        <taxon>Eurotiales</taxon>
        <taxon>Aspergillaceae</taxon>
        <taxon>Aspergillus</taxon>
        <taxon>Aspergillus subgen. Circumdati</taxon>
    </lineage>
</organism>
<evidence type="ECO:0000256" key="6">
    <source>
        <dbReference type="ARBA" id="ARBA00022741"/>
    </source>
</evidence>
<dbReference type="CDD" id="cd03232">
    <property type="entry name" value="ABCG_PDR_domain2"/>
    <property type="match status" value="1"/>
</dbReference>
<dbReference type="Gene3D" id="3.40.50.300">
    <property type="entry name" value="P-loop containing nucleotide triphosphate hydrolases"/>
    <property type="match status" value="2"/>
</dbReference>
<keyword evidence="14" id="KW-1185">Reference proteome</keyword>
<feature type="transmembrane region" description="Helical" evidence="12">
    <location>
        <begin position="1362"/>
        <end position="1379"/>
    </location>
</feature>
<comment type="subcellular location">
    <subcellularLocation>
        <location evidence="1">Cell membrane</location>
        <topology evidence="1">Multi-pass membrane protein</topology>
    </subcellularLocation>
</comment>
<feature type="transmembrane region" description="Helical" evidence="12">
    <location>
        <begin position="686"/>
        <end position="706"/>
    </location>
</feature>
<dbReference type="InterPro" id="IPR017871">
    <property type="entry name" value="ABC_transporter-like_CS"/>
</dbReference>
<evidence type="ECO:0000256" key="4">
    <source>
        <dbReference type="ARBA" id="ARBA00022475"/>
    </source>
</evidence>
<keyword evidence="10" id="KW-0175">Coiled coil</keyword>
<evidence type="ECO:0000256" key="3">
    <source>
        <dbReference type="ARBA" id="ARBA00022448"/>
    </source>
</evidence>
<feature type="transmembrane region" description="Helical" evidence="12">
    <location>
        <begin position="718"/>
        <end position="739"/>
    </location>
</feature>
<feature type="compositionally biased region" description="Polar residues" evidence="11">
    <location>
        <begin position="199"/>
        <end position="209"/>
    </location>
</feature>
<dbReference type="PROSITE" id="PS51186">
    <property type="entry name" value="GNAT"/>
    <property type="match status" value="1"/>
</dbReference>
<dbReference type="InterPro" id="IPR003439">
    <property type="entry name" value="ABC_transporter-like_ATP-bd"/>
</dbReference>
<comment type="caution">
    <text evidence="13">The sequence shown here is derived from an EMBL/GenBank/DDBJ whole genome shotgun (WGS) entry which is preliminary data.</text>
</comment>
<dbReference type="InterPro" id="IPR013525">
    <property type="entry name" value="ABC2_TM"/>
</dbReference>
<feature type="compositionally biased region" description="Basic and acidic residues" evidence="11">
    <location>
        <begin position="189"/>
        <end position="198"/>
    </location>
</feature>
<dbReference type="Proteomes" id="UP000452235">
    <property type="component" value="Unassembled WGS sequence"/>
</dbReference>
<evidence type="ECO:0000256" key="1">
    <source>
        <dbReference type="ARBA" id="ARBA00004651"/>
    </source>
</evidence>
<dbReference type="InterPro" id="IPR003593">
    <property type="entry name" value="AAA+_ATPase"/>
</dbReference>
<feature type="transmembrane region" description="Helical" evidence="12">
    <location>
        <begin position="1499"/>
        <end position="1523"/>
    </location>
</feature>
<dbReference type="GO" id="GO:0016887">
    <property type="term" value="F:ATP hydrolysis activity"/>
    <property type="evidence" value="ECO:0007669"/>
    <property type="project" value="InterPro"/>
</dbReference>
<feature type="transmembrane region" description="Helical" evidence="12">
    <location>
        <begin position="795"/>
        <end position="813"/>
    </location>
</feature>
<dbReference type="InterPro" id="IPR043926">
    <property type="entry name" value="ABCG_dom"/>
</dbReference>
<sequence length="1665" mass="187648">MTQTPEAILHLEKCLLRPHCESDAEDVSREANNPRIAKWMTNRFPHPYRVDDAKKWMASIKSQPEVNAFVICRKDDNRAIGGIGLENRTDVNYRTMVLGYWLGEDHWGQGIVTEAVTALSQWAFEKFPHVIRLEASTYEGNEASAAADYDALQQVSTVQTSDARTCSPGDRTAMEPDRVDGHTMNQGRESMEFQDAKSHTYSTASSSTENDSEFAPIRSEPVPLQESASRPPIGERKSSLSRPLTEAEIVRSLTRRRSAGSGMSDDGEDLAQIARLISRMFGQDRKAHSNEEKTRHLGVVWKNLTVKGVGLGSAIQMTNSDLFLGIPRMIKNFISRGRSKPALRTILDDFTGCVRPGEMLLVLGRPGSGCSTFLKVIGNQRWGYKSVDGDIKYGGTDAETMAKNYRSEVLYNPEDDLHYATLTVKDTLMFALKTRTPDQESRLPGESRKAYQETFLSTIAKLFWIEHALGTRVGNELIRGISGGEKKRVSIGEALVTKASTQCWDNSTRGLDASTALEYVQSLRSLTDMANASTLVALYQASENLYNLFDKVILIEDGKCAYFGPTQNAKAYFERLGFECPPRWTTPDFLTSVSDPNARRVRKGWEDRIPRSAEDFQNVYRKSDIQKGVMADIVDFERELESQEEEREVIRKSTPKKNYTVPFYQQILILTERQFKIMYGDRQTLIGKWSLLTFQALIIGSLFYNLPETSAGVFTRGGVMFFILLFNSLLAMAELTAFFDSQPIILKHKSFSFYRPSAFALAQVLVDIPVIFIQVTLFELVVYFMSNLSRTPSQFFINFLFIFTLTLTMYAFFRTFGALCGSLDVATRLTGVAIQALVVYTGYLIPPWKMRPWLKWLIWINPVQYAFEGVMSNEFYNLDIQCEQQSIVPQGPNAVPGHQTCALQGSKPDQLVVQGASYIKAAYTYSRSHLWRNFGIILGWLFFFIALTMIGMEIQKPNKSGSSVTIFKRGQAPKAVEKAIEKQKTPEDEEMGKRENSSSADYEGSSNGSEDVQIARSTSVFTWKDVNYVIPYGGGKKQLLKDVQGYVKPGRLTALMGASGAGKTTLLNALAQRIDFGVITGSFLVDGKPLPKSFQRATGFAEQMDIHEPTATVLESLRFSALLRQPQEVPIQEKYDYCEKIIDLLEMRSIAGAVIGSSGGGLNQEQRKRLTIAVELASKPQLLLFLDEPTSGLDSLAAFNIVRFLRRLADAGQAILCTIHQPSAVLFEQFDDLLLLQSGGQVVYNGELGSDSSKMISYFEKNGGKKCPPHANPAEYMLEVIGAGNPDYKGQNWADVWATSEECKQLSQEIDNIIETRRDKADTGKEDDNREYAMPVMVQVWAVSKRAFVAYWRNPQYALGKFMLHIFTGLFNTFTFWNLKNSYIDMQSRLFSIFMTLTIAPPLIQQLQPQFLHFRNLYESREAKAKIYSWVAFVTSAILPELPYAVVAGSLYFNCWYWGLWFPRDSFTSGLTWMFIMLYEMFYIGLGQFIAAFSPNELLASLLVPTFFTFVISFCGVVVPYAAMVHFWRSWMYWLTPLKYLVEGMLSIVIHGIPVSCVEREESVFSPPPGSNCQEYAADFAQQAGGYVRDAGNGLCAYCQYSSGDAFGKSFNVFYKHKWRDYGVFWAYVLFNFAAVYAFSWLYLHGVGDIKRWLSAKRTRGAKKN</sequence>
<dbReference type="InterPro" id="IPR000182">
    <property type="entry name" value="GNAT_dom"/>
</dbReference>
<dbReference type="FunFam" id="3.40.50.300:FF:000054">
    <property type="entry name" value="ABC multidrug transporter atrF"/>
    <property type="match status" value="1"/>
</dbReference>
<feature type="transmembrane region" description="Helical" evidence="12">
    <location>
        <begin position="930"/>
        <end position="952"/>
    </location>
</feature>
<evidence type="ECO:0000256" key="11">
    <source>
        <dbReference type="SAM" id="MobiDB-lite"/>
    </source>
</evidence>
<keyword evidence="7" id="KW-0067">ATP-binding</keyword>
<accession>A0A5M3Z4D4</accession>
<dbReference type="Pfam" id="PF14510">
    <property type="entry name" value="ABC_trans_N"/>
    <property type="match status" value="1"/>
</dbReference>
<reference evidence="13 14" key="1">
    <citation type="submission" date="2020-01" db="EMBL/GenBank/DDBJ databases">
        <title>Aspergillus terreus IFO 6365 whole genome shotgun sequence.</title>
        <authorList>
            <person name="Kanamasa S."/>
            <person name="Takahashi H."/>
        </authorList>
    </citation>
    <scope>NUCLEOTIDE SEQUENCE [LARGE SCALE GENOMIC DNA]</scope>
    <source>
        <strain evidence="13 14">IFO 6365</strain>
    </source>
</reference>
<dbReference type="Pfam" id="PF13302">
    <property type="entry name" value="Acetyltransf_3"/>
    <property type="match status" value="1"/>
</dbReference>
<evidence type="ECO:0000313" key="14">
    <source>
        <dbReference type="Proteomes" id="UP000452235"/>
    </source>
</evidence>
<feature type="region of interest" description="Disordered" evidence="11">
    <location>
        <begin position="975"/>
        <end position="1011"/>
    </location>
</feature>
<evidence type="ECO:0000313" key="13">
    <source>
        <dbReference type="EMBL" id="GFF17691.1"/>
    </source>
</evidence>
<keyword evidence="9 12" id="KW-0472">Membrane</keyword>
<comment type="similarity">
    <text evidence="2">Belongs to the ABC transporter superfamily. ABCG family. PDR (TC 3.A.1.205) subfamily.</text>
</comment>
<dbReference type="SMART" id="SM00382">
    <property type="entry name" value="AAA"/>
    <property type="match status" value="2"/>
</dbReference>
<dbReference type="SUPFAM" id="SSF52540">
    <property type="entry name" value="P-loop containing nucleoside triphosphate hydrolases"/>
    <property type="match status" value="2"/>
</dbReference>
<evidence type="ECO:0000256" key="9">
    <source>
        <dbReference type="ARBA" id="ARBA00023136"/>
    </source>
</evidence>
<feature type="transmembrane region" description="Helical" evidence="12">
    <location>
        <begin position="825"/>
        <end position="845"/>
    </location>
</feature>
<dbReference type="VEuPathDB" id="FungiDB:ATEG_05854"/>
<dbReference type="Pfam" id="PF00005">
    <property type="entry name" value="ABC_tran"/>
    <property type="match status" value="2"/>
</dbReference>
<name>A0A5M3Z4D4_ASPTE</name>
<keyword evidence="4" id="KW-1003">Cell membrane</keyword>
<evidence type="ECO:0000256" key="10">
    <source>
        <dbReference type="SAM" id="Coils"/>
    </source>
</evidence>
<feature type="compositionally biased region" description="Basic and acidic residues" evidence="11">
    <location>
        <begin position="172"/>
        <end position="181"/>
    </location>
</feature>
<dbReference type="GO" id="GO:0140359">
    <property type="term" value="F:ABC-type transporter activity"/>
    <property type="evidence" value="ECO:0007669"/>
    <property type="project" value="InterPro"/>
</dbReference>
<dbReference type="InterPro" id="IPR034001">
    <property type="entry name" value="ABCG_PDR_1"/>
</dbReference>
<dbReference type="VEuPathDB" id="FungiDB:ATEG_05853"/>
<evidence type="ECO:0000256" key="12">
    <source>
        <dbReference type="SAM" id="Phobius"/>
    </source>
</evidence>
<evidence type="ECO:0000256" key="5">
    <source>
        <dbReference type="ARBA" id="ARBA00022692"/>
    </source>
</evidence>
<dbReference type="FunFam" id="3.40.50.300:FF:002416">
    <property type="entry name" value="ABC multidrug transporter (Eurofung)"/>
    <property type="match status" value="1"/>
</dbReference>
<dbReference type="PROSITE" id="PS50893">
    <property type="entry name" value="ABC_TRANSPORTER_2"/>
    <property type="match status" value="2"/>
</dbReference>
<dbReference type="GO" id="GO:0016747">
    <property type="term" value="F:acyltransferase activity, transferring groups other than amino-acyl groups"/>
    <property type="evidence" value="ECO:0007669"/>
    <property type="project" value="InterPro"/>
</dbReference>
<evidence type="ECO:0000256" key="2">
    <source>
        <dbReference type="ARBA" id="ARBA00006012"/>
    </source>
</evidence>
<keyword evidence="8 12" id="KW-1133">Transmembrane helix</keyword>
<dbReference type="GO" id="GO:0005886">
    <property type="term" value="C:plasma membrane"/>
    <property type="evidence" value="ECO:0007669"/>
    <property type="project" value="UniProtKB-SubCell"/>
</dbReference>